<dbReference type="Proteomes" id="UP000024635">
    <property type="component" value="Unassembled WGS sequence"/>
</dbReference>
<evidence type="ECO:0000256" key="1">
    <source>
        <dbReference type="SAM" id="Phobius"/>
    </source>
</evidence>
<keyword evidence="1" id="KW-0812">Transmembrane</keyword>
<protein>
    <submittedName>
        <fullName evidence="2">Uncharacterized protein</fullName>
    </submittedName>
</protein>
<gene>
    <name evidence="2" type="primary">Acey_s0782.g2318</name>
    <name evidence="2" type="ORF">Y032_0782g2318</name>
</gene>
<sequence length="79" mass="9099">MHGPLMGRTWVLFIKNLVVLWRNGLWTLPPIIVPTCVGVIYLIYAYQHLVSSFPRDNATASIVASRNHMKFSVCQRWLT</sequence>
<dbReference type="AlphaFoldDB" id="A0A016WE44"/>
<organism evidence="2 3">
    <name type="scientific">Ancylostoma ceylanicum</name>
    <dbReference type="NCBI Taxonomy" id="53326"/>
    <lineage>
        <taxon>Eukaryota</taxon>
        <taxon>Metazoa</taxon>
        <taxon>Ecdysozoa</taxon>
        <taxon>Nematoda</taxon>
        <taxon>Chromadorea</taxon>
        <taxon>Rhabditida</taxon>
        <taxon>Rhabditina</taxon>
        <taxon>Rhabditomorpha</taxon>
        <taxon>Strongyloidea</taxon>
        <taxon>Ancylostomatidae</taxon>
        <taxon>Ancylostomatinae</taxon>
        <taxon>Ancylostoma</taxon>
    </lineage>
</organism>
<evidence type="ECO:0000313" key="3">
    <source>
        <dbReference type="Proteomes" id="UP000024635"/>
    </source>
</evidence>
<proteinExistence type="predicted"/>
<evidence type="ECO:0000313" key="2">
    <source>
        <dbReference type="EMBL" id="EYC37527.1"/>
    </source>
</evidence>
<keyword evidence="1" id="KW-0472">Membrane</keyword>
<accession>A0A016WE44</accession>
<dbReference type="EMBL" id="JARK01000382">
    <property type="protein sequence ID" value="EYC37527.1"/>
    <property type="molecule type" value="Genomic_DNA"/>
</dbReference>
<name>A0A016WE44_9BILA</name>
<comment type="caution">
    <text evidence="2">The sequence shown here is derived from an EMBL/GenBank/DDBJ whole genome shotgun (WGS) entry which is preliminary data.</text>
</comment>
<keyword evidence="3" id="KW-1185">Reference proteome</keyword>
<reference evidence="3" key="1">
    <citation type="journal article" date="2015" name="Nat. Genet.">
        <title>The genome and transcriptome of the zoonotic hookworm Ancylostoma ceylanicum identify infection-specific gene families.</title>
        <authorList>
            <person name="Schwarz E.M."/>
            <person name="Hu Y."/>
            <person name="Antoshechkin I."/>
            <person name="Miller M.M."/>
            <person name="Sternberg P.W."/>
            <person name="Aroian R.V."/>
        </authorList>
    </citation>
    <scope>NUCLEOTIDE SEQUENCE</scope>
    <source>
        <strain evidence="3">HY135</strain>
    </source>
</reference>
<feature type="transmembrane region" description="Helical" evidence="1">
    <location>
        <begin position="25"/>
        <end position="46"/>
    </location>
</feature>
<keyword evidence="1" id="KW-1133">Transmembrane helix</keyword>